<dbReference type="InterPro" id="IPR025558">
    <property type="entry name" value="DUF4283"/>
</dbReference>
<keyword evidence="3" id="KW-1185">Reference proteome</keyword>
<dbReference type="PANTHER" id="PTHR31286:SF173">
    <property type="entry name" value="DUF4283 DOMAIN-CONTAINING PROTEIN"/>
    <property type="match status" value="1"/>
</dbReference>
<evidence type="ECO:0000259" key="1">
    <source>
        <dbReference type="Pfam" id="PF14111"/>
    </source>
</evidence>
<dbReference type="AlphaFoldDB" id="A0A7J8RL06"/>
<dbReference type="PANTHER" id="PTHR31286">
    <property type="entry name" value="GLYCINE-RICH CELL WALL STRUCTURAL PROTEIN 1.8-LIKE"/>
    <property type="match status" value="1"/>
</dbReference>
<dbReference type="InterPro" id="IPR040256">
    <property type="entry name" value="At4g02000-like"/>
</dbReference>
<sequence>MDLDSQPKVSWKQMLLEKGVSNQEKGSRSSKVECTESFQFLEGDVIKDYQWYSDNRVFGFGALYNQISSLWFPSKLFHLVDIENDYFLAELQCVEDYNTALLQRPYIINGQYLTVQPWTKSFNPKKPYPSMVLA</sequence>
<proteinExistence type="predicted"/>
<evidence type="ECO:0000313" key="2">
    <source>
        <dbReference type="EMBL" id="MBA0614514.1"/>
    </source>
</evidence>
<name>A0A7J8RL06_GOSDV</name>
<evidence type="ECO:0000313" key="3">
    <source>
        <dbReference type="Proteomes" id="UP000593561"/>
    </source>
</evidence>
<protein>
    <recommendedName>
        <fullName evidence="1">DUF4283 domain-containing protein</fullName>
    </recommendedName>
</protein>
<accession>A0A7J8RL06</accession>
<dbReference type="Pfam" id="PF14111">
    <property type="entry name" value="DUF4283"/>
    <property type="match status" value="1"/>
</dbReference>
<organism evidence="2 3">
    <name type="scientific">Gossypium davidsonii</name>
    <name type="common">Davidson's cotton</name>
    <name type="synonym">Gossypium klotzschianum subsp. davidsonii</name>
    <dbReference type="NCBI Taxonomy" id="34287"/>
    <lineage>
        <taxon>Eukaryota</taxon>
        <taxon>Viridiplantae</taxon>
        <taxon>Streptophyta</taxon>
        <taxon>Embryophyta</taxon>
        <taxon>Tracheophyta</taxon>
        <taxon>Spermatophyta</taxon>
        <taxon>Magnoliopsida</taxon>
        <taxon>eudicotyledons</taxon>
        <taxon>Gunneridae</taxon>
        <taxon>Pentapetalae</taxon>
        <taxon>rosids</taxon>
        <taxon>malvids</taxon>
        <taxon>Malvales</taxon>
        <taxon>Malvaceae</taxon>
        <taxon>Malvoideae</taxon>
        <taxon>Gossypium</taxon>
    </lineage>
</organism>
<dbReference type="Proteomes" id="UP000593561">
    <property type="component" value="Unassembled WGS sequence"/>
</dbReference>
<reference evidence="2 3" key="1">
    <citation type="journal article" date="2019" name="Genome Biol. Evol.">
        <title>Insights into the evolution of the New World diploid cottons (Gossypium, subgenus Houzingenia) based on genome sequencing.</title>
        <authorList>
            <person name="Grover C.E."/>
            <person name="Arick M.A. 2nd"/>
            <person name="Thrash A."/>
            <person name="Conover J.L."/>
            <person name="Sanders W.S."/>
            <person name="Peterson D.G."/>
            <person name="Frelichowski J.E."/>
            <person name="Scheffler J.A."/>
            <person name="Scheffler B.E."/>
            <person name="Wendel J.F."/>
        </authorList>
    </citation>
    <scope>NUCLEOTIDE SEQUENCE [LARGE SCALE GENOMIC DNA]</scope>
    <source>
        <strain evidence="2">27</strain>
        <tissue evidence="2">Leaf</tissue>
    </source>
</reference>
<gene>
    <name evidence="2" type="ORF">Godav_014805</name>
</gene>
<comment type="caution">
    <text evidence="2">The sequence shown here is derived from an EMBL/GenBank/DDBJ whole genome shotgun (WGS) entry which is preliminary data.</text>
</comment>
<dbReference type="EMBL" id="JABFAC010000006">
    <property type="protein sequence ID" value="MBA0614514.1"/>
    <property type="molecule type" value="Genomic_DNA"/>
</dbReference>
<feature type="domain" description="DUF4283" evidence="1">
    <location>
        <begin position="56"/>
        <end position="125"/>
    </location>
</feature>